<feature type="region of interest" description="Disordered" evidence="1">
    <location>
        <begin position="1"/>
        <end position="23"/>
    </location>
</feature>
<name>A0AAD5R641_PARTN</name>
<evidence type="ECO:0000256" key="1">
    <source>
        <dbReference type="SAM" id="MobiDB-lite"/>
    </source>
</evidence>
<accession>A0AAD5R641</accession>
<dbReference type="Proteomes" id="UP001196413">
    <property type="component" value="Unassembled WGS sequence"/>
</dbReference>
<protein>
    <submittedName>
        <fullName evidence="2">Uncharacterized protein</fullName>
    </submittedName>
</protein>
<dbReference type="EMBL" id="JAHQIW010006754">
    <property type="protein sequence ID" value="KAJ1370218.1"/>
    <property type="molecule type" value="Genomic_DNA"/>
</dbReference>
<keyword evidence="3" id="KW-1185">Reference proteome</keyword>
<gene>
    <name evidence="2" type="ORF">KIN20_031905</name>
</gene>
<dbReference type="AlphaFoldDB" id="A0AAD5R641"/>
<reference evidence="2" key="1">
    <citation type="submission" date="2021-06" db="EMBL/GenBank/DDBJ databases">
        <title>Parelaphostrongylus tenuis whole genome reference sequence.</title>
        <authorList>
            <person name="Garwood T.J."/>
            <person name="Larsen P.A."/>
            <person name="Fountain-Jones N.M."/>
            <person name="Garbe J.R."/>
            <person name="Macchietto M.G."/>
            <person name="Kania S.A."/>
            <person name="Gerhold R.W."/>
            <person name="Richards J.E."/>
            <person name="Wolf T.M."/>
        </authorList>
    </citation>
    <scope>NUCLEOTIDE SEQUENCE</scope>
    <source>
        <strain evidence="2">MNPRO001-30</strain>
        <tissue evidence="2">Meninges</tissue>
    </source>
</reference>
<evidence type="ECO:0000313" key="3">
    <source>
        <dbReference type="Proteomes" id="UP001196413"/>
    </source>
</evidence>
<organism evidence="2 3">
    <name type="scientific">Parelaphostrongylus tenuis</name>
    <name type="common">Meningeal worm</name>
    <dbReference type="NCBI Taxonomy" id="148309"/>
    <lineage>
        <taxon>Eukaryota</taxon>
        <taxon>Metazoa</taxon>
        <taxon>Ecdysozoa</taxon>
        <taxon>Nematoda</taxon>
        <taxon>Chromadorea</taxon>
        <taxon>Rhabditida</taxon>
        <taxon>Rhabditina</taxon>
        <taxon>Rhabditomorpha</taxon>
        <taxon>Strongyloidea</taxon>
        <taxon>Metastrongylidae</taxon>
        <taxon>Parelaphostrongylus</taxon>
    </lineage>
</organism>
<proteinExistence type="predicted"/>
<sequence>MNGEDIFSIKRQTQRDDSNAFGTRMGENYDTGFGALNEKFKQMYAVESGNLYE</sequence>
<evidence type="ECO:0000313" key="2">
    <source>
        <dbReference type="EMBL" id="KAJ1370218.1"/>
    </source>
</evidence>
<comment type="caution">
    <text evidence="2">The sequence shown here is derived from an EMBL/GenBank/DDBJ whole genome shotgun (WGS) entry which is preliminary data.</text>
</comment>